<dbReference type="EC" id="3.6.1.1" evidence="5"/>
<dbReference type="SUPFAM" id="SSF57610">
    <property type="entry name" value="Thyroglobulin type-1 domain"/>
    <property type="match status" value="1"/>
</dbReference>
<organism evidence="20 21">
    <name type="scientific">Pseudolycoriella hygida</name>
    <dbReference type="NCBI Taxonomy" id="35572"/>
    <lineage>
        <taxon>Eukaryota</taxon>
        <taxon>Metazoa</taxon>
        <taxon>Ecdysozoa</taxon>
        <taxon>Arthropoda</taxon>
        <taxon>Hexapoda</taxon>
        <taxon>Insecta</taxon>
        <taxon>Pterygota</taxon>
        <taxon>Neoptera</taxon>
        <taxon>Endopterygota</taxon>
        <taxon>Diptera</taxon>
        <taxon>Nematocera</taxon>
        <taxon>Sciaroidea</taxon>
        <taxon>Sciaridae</taxon>
        <taxon>Pseudolycoriella</taxon>
    </lineage>
</organism>
<comment type="subcellular location">
    <subcellularLocation>
        <location evidence="2">Cytoplasm</location>
    </subcellularLocation>
    <subcellularLocation>
        <location evidence="3">Secreted</location>
    </subcellularLocation>
</comment>
<dbReference type="SUPFAM" id="SSF100895">
    <property type="entry name" value="Kazal-type serine protease inhibitors"/>
    <property type="match status" value="1"/>
</dbReference>
<evidence type="ECO:0000256" key="7">
    <source>
        <dbReference type="ARBA" id="ARBA00022525"/>
    </source>
</evidence>
<evidence type="ECO:0000256" key="8">
    <source>
        <dbReference type="ARBA" id="ARBA00022723"/>
    </source>
</evidence>
<dbReference type="InterPro" id="IPR036649">
    <property type="entry name" value="Pyrophosphatase_sf"/>
</dbReference>
<feature type="domain" description="Kazal-like" evidence="19">
    <location>
        <begin position="471"/>
        <end position="522"/>
    </location>
</feature>
<evidence type="ECO:0000313" key="20">
    <source>
        <dbReference type="EMBL" id="KAJ6639069.1"/>
    </source>
</evidence>
<evidence type="ECO:0000256" key="14">
    <source>
        <dbReference type="ARBA" id="ARBA00023180"/>
    </source>
</evidence>
<dbReference type="AlphaFoldDB" id="A0A9Q0MXP2"/>
<dbReference type="GO" id="GO:0006796">
    <property type="term" value="P:phosphate-containing compound metabolic process"/>
    <property type="evidence" value="ECO:0007669"/>
    <property type="project" value="InterPro"/>
</dbReference>
<dbReference type="InterPro" id="IPR002350">
    <property type="entry name" value="Kazal_dom"/>
</dbReference>
<dbReference type="PROSITE" id="PS51465">
    <property type="entry name" value="KAZAL_2"/>
    <property type="match status" value="1"/>
</dbReference>
<dbReference type="GO" id="GO:0005509">
    <property type="term" value="F:calcium ion binding"/>
    <property type="evidence" value="ECO:0007669"/>
    <property type="project" value="InterPro"/>
</dbReference>
<dbReference type="GO" id="GO:0005576">
    <property type="term" value="C:extracellular region"/>
    <property type="evidence" value="ECO:0007669"/>
    <property type="project" value="UniProtKB-SubCell"/>
</dbReference>
<evidence type="ECO:0000256" key="16">
    <source>
        <dbReference type="ARBA" id="ARBA00040300"/>
    </source>
</evidence>
<dbReference type="CDD" id="cd00412">
    <property type="entry name" value="pyrophosphatase"/>
    <property type="match status" value="1"/>
</dbReference>
<dbReference type="PROSITE" id="PS00387">
    <property type="entry name" value="PPASE"/>
    <property type="match status" value="1"/>
</dbReference>
<name>A0A9Q0MXP2_9DIPT</name>
<evidence type="ECO:0000256" key="4">
    <source>
        <dbReference type="ARBA" id="ARBA00006220"/>
    </source>
</evidence>
<gene>
    <name evidence="20" type="primary">Nurf-38</name>
    <name evidence="20" type="ORF">Bhyg_11808</name>
</gene>
<dbReference type="InterPro" id="IPR008162">
    <property type="entry name" value="Pyrophosphatase"/>
</dbReference>
<feature type="region of interest" description="Disordered" evidence="17">
    <location>
        <begin position="435"/>
        <end position="477"/>
    </location>
</feature>
<dbReference type="Pfam" id="PF00719">
    <property type="entry name" value="Pyrophosphatase"/>
    <property type="match status" value="1"/>
</dbReference>
<dbReference type="OrthoDB" id="1608002at2759"/>
<sequence length="759" mass="86784">MQPYNLIKAAIAFKEKKYIDSIIFETFALSLNLHRFLMDRPTDNSRNVDFTNANEVMEFCSELPEVTHVLSRCFNRVGINCVNFVGAGHKEILLRNISICRNYTMSAPYSIVERGTPNSSNYRVFLKNSLGKLVSPLHDIPLHANDDKNVYNMVVEVPRWTNAKMEICLGEPLNPIKQDIKKGKLRFVANCFPHHGYIWNYGAFPQTWENPDHLDTATACKGDNDPIDVLEIGYRVATRGEVVQVKILGIIALIDEGETDWKVITIDVNDPLASQMNDIGDVEKHFPGLLKATIEWFKIYKIPDGKPENQFAFNGEAKNASFAINIVNETHEFWNGLISKEIENDEISCANTNVPESPEHINEDRANELFNESIDGGEAEPISDVDDKAAVQKPIPEKKKWIHDPTSDLCRPLNCKKRELCLLEDAYTARKSIEDEEVDEDVVSDEKNSSASQFEDSGIDDDVFYDSDGNEQDEDSCKPCPVTKPSFLCGVDNRTYSSICRLEYHNCIHGTAIKALCKGFCPCKDHTDVNSSKQQRMAERQKTMQNKIKMTLENEDNQKIKDEKNRHFNHINSQITYTPEDVKYDNKHYKYIKYTSNKKEQKPEKHKVHGYNDVIEKNNPKYFKSGNGQKFSSKPIECKADQLTAIGNRLLDWFSVIMTDSKKRRQHSQKSKAHFPAACKAEARWMFNHLDLNNDGSLSTQELYDLEHDQQERCIKPFIDTCDLDNNNTISPRAYAPDCDTQGFYKSTQCHNSEKIFGM</sequence>
<keyword evidence="21" id="KW-1185">Reference proteome</keyword>
<dbReference type="InterPro" id="IPR036857">
    <property type="entry name" value="Thyroglobulin_1_sf"/>
</dbReference>
<keyword evidence="14" id="KW-0325">Glycoprotein</keyword>
<evidence type="ECO:0000256" key="15">
    <source>
        <dbReference type="ARBA" id="ARBA00032535"/>
    </source>
</evidence>
<dbReference type="InterPro" id="IPR018247">
    <property type="entry name" value="EF_Hand_1_Ca_BS"/>
</dbReference>
<evidence type="ECO:0000259" key="18">
    <source>
        <dbReference type="PROSITE" id="PS50222"/>
    </source>
</evidence>
<accession>A0A9Q0MXP2</accession>
<dbReference type="SMART" id="SM00280">
    <property type="entry name" value="KAZAL"/>
    <property type="match status" value="1"/>
</dbReference>
<keyword evidence="13" id="KW-1015">Disulfide bond</keyword>
<evidence type="ECO:0000256" key="2">
    <source>
        <dbReference type="ARBA" id="ARBA00004496"/>
    </source>
</evidence>
<dbReference type="InterPro" id="IPR002048">
    <property type="entry name" value="EF_hand_dom"/>
</dbReference>
<feature type="domain" description="EF-hand" evidence="18">
    <location>
        <begin position="678"/>
        <end position="713"/>
    </location>
</feature>
<comment type="similarity">
    <text evidence="4">Belongs to the PPase family.</text>
</comment>
<evidence type="ECO:0000256" key="1">
    <source>
        <dbReference type="ARBA" id="ARBA00001946"/>
    </source>
</evidence>
<evidence type="ECO:0000256" key="9">
    <source>
        <dbReference type="ARBA" id="ARBA00022729"/>
    </source>
</evidence>
<dbReference type="Gene3D" id="1.10.238.10">
    <property type="entry name" value="EF-hand"/>
    <property type="match status" value="1"/>
</dbReference>
<keyword evidence="12" id="KW-0460">Magnesium</keyword>
<dbReference type="GO" id="GO:0000287">
    <property type="term" value="F:magnesium ion binding"/>
    <property type="evidence" value="ECO:0007669"/>
    <property type="project" value="InterPro"/>
</dbReference>
<dbReference type="InterPro" id="IPR011992">
    <property type="entry name" value="EF-hand-dom_pair"/>
</dbReference>
<dbReference type="SUPFAM" id="SSF47473">
    <property type="entry name" value="EF-hand"/>
    <property type="match status" value="1"/>
</dbReference>
<evidence type="ECO:0000259" key="19">
    <source>
        <dbReference type="PROSITE" id="PS51465"/>
    </source>
</evidence>
<dbReference type="GO" id="GO:0005737">
    <property type="term" value="C:cytoplasm"/>
    <property type="evidence" value="ECO:0007669"/>
    <property type="project" value="UniProtKB-SubCell"/>
</dbReference>
<dbReference type="FunFam" id="3.90.80.10:FF:000004">
    <property type="entry name" value="Inorganic pyrophosphatase"/>
    <property type="match status" value="1"/>
</dbReference>
<evidence type="ECO:0000256" key="6">
    <source>
        <dbReference type="ARBA" id="ARBA00022490"/>
    </source>
</evidence>
<comment type="caution">
    <text evidence="20">The sequence shown here is derived from an EMBL/GenBank/DDBJ whole genome shotgun (WGS) entry which is preliminary data.</text>
</comment>
<dbReference type="InterPro" id="IPR019577">
    <property type="entry name" value="SPARC/Testican_Ca-bd-dom"/>
</dbReference>
<dbReference type="Pfam" id="PF10591">
    <property type="entry name" value="SPARC_Ca_bdg"/>
    <property type="match status" value="1"/>
</dbReference>
<evidence type="ECO:0000256" key="13">
    <source>
        <dbReference type="ARBA" id="ARBA00023157"/>
    </source>
</evidence>
<dbReference type="Gene3D" id="3.30.60.30">
    <property type="match status" value="1"/>
</dbReference>
<dbReference type="Pfam" id="PF07648">
    <property type="entry name" value="Kazal_2"/>
    <property type="match status" value="1"/>
</dbReference>
<dbReference type="InterPro" id="IPR036058">
    <property type="entry name" value="Kazal_dom_sf"/>
</dbReference>
<dbReference type="EMBL" id="WJQU01000003">
    <property type="protein sequence ID" value="KAJ6639069.1"/>
    <property type="molecule type" value="Genomic_DNA"/>
</dbReference>
<evidence type="ECO:0000256" key="11">
    <source>
        <dbReference type="ARBA" id="ARBA00022837"/>
    </source>
</evidence>
<dbReference type="Gene3D" id="3.90.80.10">
    <property type="entry name" value="Inorganic pyrophosphatase"/>
    <property type="match status" value="1"/>
</dbReference>
<dbReference type="PROSITE" id="PS50222">
    <property type="entry name" value="EF_HAND_2"/>
    <property type="match status" value="1"/>
</dbReference>
<evidence type="ECO:0000256" key="5">
    <source>
        <dbReference type="ARBA" id="ARBA00012146"/>
    </source>
</evidence>
<evidence type="ECO:0000313" key="21">
    <source>
        <dbReference type="Proteomes" id="UP001151699"/>
    </source>
</evidence>
<keyword evidence="6" id="KW-0963">Cytoplasm</keyword>
<keyword evidence="7" id="KW-0964">Secreted</keyword>
<comment type="cofactor">
    <cofactor evidence="1">
        <name>Mg(2+)</name>
        <dbReference type="ChEBI" id="CHEBI:18420"/>
    </cofactor>
</comment>
<feature type="compositionally biased region" description="Acidic residues" evidence="17">
    <location>
        <begin position="457"/>
        <end position="474"/>
    </location>
</feature>
<evidence type="ECO:0000256" key="3">
    <source>
        <dbReference type="ARBA" id="ARBA00004613"/>
    </source>
</evidence>
<protein>
    <recommendedName>
        <fullName evidence="16">Inorganic pyrophosphatase</fullName>
        <ecNumber evidence="5">3.6.1.1</ecNumber>
    </recommendedName>
    <alternativeName>
        <fullName evidence="15">Pyrophosphate phospho-hydrolase</fullName>
    </alternativeName>
</protein>
<evidence type="ECO:0000256" key="17">
    <source>
        <dbReference type="SAM" id="MobiDB-lite"/>
    </source>
</evidence>
<dbReference type="Proteomes" id="UP001151699">
    <property type="component" value="Chromosome X"/>
</dbReference>
<dbReference type="GO" id="GO:0004427">
    <property type="term" value="F:inorganic diphosphate phosphatase activity"/>
    <property type="evidence" value="ECO:0007669"/>
    <property type="project" value="UniProtKB-EC"/>
</dbReference>
<keyword evidence="11" id="KW-0106">Calcium</keyword>
<dbReference type="CDD" id="cd00104">
    <property type="entry name" value="KAZAL_FS"/>
    <property type="match status" value="1"/>
</dbReference>
<dbReference type="SUPFAM" id="SSF50324">
    <property type="entry name" value="Inorganic pyrophosphatase"/>
    <property type="match status" value="1"/>
</dbReference>
<proteinExistence type="inferred from homology"/>
<keyword evidence="10" id="KW-0378">Hydrolase</keyword>
<dbReference type="PROSITE" id="PS00018">
    <property type="entry name" value="EF_HAND_1"/>
    <property type="match status" value="1"/>
</dbReference>
<dbReference type="PANTHER" id="PTHR10286">
    <property type="entry name" value="INORGANIC PYROPHOSPHATASE"/>
    <property type="match status" value="1"/>
</dbReference>
<reference evidence="20" key="1">
    <citation type="submission" date="2022-07" db="EMBL/GenBank/DDBJ databases">
        <authorList>
            <person name="Trinca V."/>
            <person name="Uliana J.V.C."/>
            <person name="Torres T.T."/>
            <person name="Ward R.J."/>
            <person name="Monesi N."/>
        </authorList>
    </citation>
    <scope>NUCLEOTIDE SEQUENCE</scope>
    <source>
        <strain evidence="20">HSMRA1968</strain>
        <tissue evidence="20">Whole embryos</tissue>
    </source>
</reference>
<evidence type="ECO:0000256" key="12">
    <source>
        <dbReference type="ARBA" id="ARBA00022842"/>
    </source>
</evidence>
<keyword evidence="9" id="KW-0732">Signal</keyword>
<evidence type="ECO:0000256" key="10">
    <source>
        <dbReference type="ARBA" id="ARBA00022801"/>
    </source>
</evidence>
<keyword evidence="8" id="KW-0479">Metal-binding</keyword>